<evidence type="ECO:0000259" key="2">
    <source>
        <dbReference type="Pfam" id="PF13649"/>
    </source>
</evidence>
<evidence type="ECO:0000313" key="4">
    <source>
        <dbReference type="Proteomes" id="UP000646911"/>
    </source>
</evidence>
<comment type="caution">
    <text evidence="3">The sequence shown here is derived from an EMBL/GenBank/DDBJ whole genome shotgun (WGS) entry which is preliminary data.</text>
</comment>
<feature type="repeat" description="TPR" evidence="1">
    <location>
        <begin position="114"/>
        <end position="147"/>
    </location>
</feature>
<dbReference type="SUPFAM" id="SSF53335">
    <property type="entry name" value="S-adenosyl-L-methionine-dependent methyltransferases"/>
    <property type="match status" value="1"/>
</dbReference>
<gene>
    <name evidence="3" type="ORF">H8L47_18530</name>
</gene>
<dbReference type="Pfam" id="PF13432">
    <property type="entry name" value="TPR_16"/>
    <property type="match status" value="1"/>
</dbReference>
<proteinExistence type="predicted"/>
<keyword evidence="1" id="KW-0802">TPR repeat</keyword>
<reference evidence="3 4" key="1">
    <citation type="submission" date="2020-08" db="EMBL/GenBank/DDBJ databases">
        <title>Novel species isolated from subtropical streams in China.</title>
        <authorList>
            <person name="Lu H."/>
        </authorList>
    </citation>
    <scope>NUCLEOTIDE SEQUENCE [LARGE SCALE GENOMIC DNA]</scope>
    <source>
        <strain evidence="3 4">NL8W</strain>
    </source>
</reference>
<name>A0ABR6ZCX6_9BURK</name>
<dbReference type="SMART" id="SM00028">
    <property type="entry name" value="TPR"/>
    <property type="match status" value="6"/>
</dbReference>
<dbReference type="Gene3D" id="1.25.40.10">
    <property type="entry name" value="Tetratricopeptide repeat domain"/>
    <property type="match status" value="4"/>
</dbReference>
<evidence type="ECO:0000313" key="3">
    <source>
        <dbReference type="EMBL" id="MBC3909563.1"/>
    </source>
</evidence>
<feature type="repeat" description="TPR" evidence="1">
    <location>
        <begin position="148"/>
        <end position="181"/>
    </location>
</feature>
<sequence length="481" mass="53312">MTMKKLSRNDPCTCGSGKKYKQCCMAADEAAHASAEKQKLATQNQLASWLEQGLAMHRGGQLDVARKFYQQILEVHPEHADAQHLFGVTAHQQGDHAQAIHYIQISLKNNPSNFFAYNNLGSSLRESGQLLEALQCFQQACALKTDYAEAHSNIGNVYKDMGKSDEAILAYRHAATLNPALAEPWNNLALIYQKRKELETAIQCAERAAALQPSLAEIHNTLGNIYKDAGENAQAISSYQRAIALDPQLGNALHFINVLSGQNSAQAPVTYVSKVFDDYADRFDQHLQEVLEYQIPQMIGKELRRLRTVNTKAWRILDLGCGTGLVAKELAPLAVQLVGVDLSEKMLLKAQARQLYHRLIKADLLSACVQETNASYEVVTAADVFVYLGQLDGIIPQVQRLLVAEGLFAFSVEAADEVQTQEPTSQGYTLRSSGRYAHQLSYLGELASQHGFAILQCLPQTIRMENLQAIPGYLLIWRKLT</sequence>
<dbReference type="PROSITE" id="PS50293">
    <property type="entry name" value="TPR_REGION"/>
    <property type="match status" value="2"/>
</dbReference>
<dbReference type="Pfam" id="PF13424">
    <property type="entry name" value="TPR_12"/>
    <property type="match status" value="1"/>
</dbReference>
<keyword evidence="4" id="KW-1185">Reference proteome</keyword>
<dbReference type="SUPFAM" id="SSF103642">
    <property type="entry name" value="Sec-C motif"/>
    <property type="match status" value="1"/>
</dbReference>
<feature type="repeat" description="TPR" evidence="1">
    <location>
        <begin position="182"/>
        <end position="215"/>
    </location>
</feature>
<dbReference type="PANTHER" id="PTHR44366">
    <property type="entry name" value="UDP-N-ACETYLGLUCOSAMINE--PEPTIDE N-ACETYLGLUCOSAMINYLTRANSFERASE 110 KDA SUBUNIT"/>
    <property type="match status" value="1"/>
</dbReference>
<dbReference type="EMBL" id="JACOFX010000010">
    <property type="protein sequence ID" value="MBC3909563.1"/>
    <property type="molecule type" value="Genomic_DNA"/>
</dbReference>
<dbReference type="Gene3D" id="3.40.50.150">
    <property type="entry name" value="Vaccinia Virus protein VP39"/>
    <property type="match status" value="1"/>
</dbReference>
<feature type="repeat" description="TPR" evidence="1">
    <location>
        <begin position="46"/>
        <end position="79"/>
    </location>
</feature>
<dbReference type="PANTHER" id="PTHR44366:SF1">
    <property type="entry name" value="UDP-N-ACETYLGLUCOSAMINE--PEPTIDE N-ACETYLGLUCOSAMINYLTRANSFERASE 110 KDA SUBUNIT"/>
    <property type="match status" value="1"/>
</dbReference>
<dbReference type="Gene3D" id="3.10.450.50">
    <property type="match status" value="1"/>
</dbReference>
<dbReference type="InterPro" id="IPR029063">
    <property type="entry name" value="SAM-dependent_MTases_sf"/>
</dbReference>
<protein>
    <submittedName>
        <fullName evidence="3">Tetratricopeptide repeat protein</fullName>
    </submittedName>
</protein>
<dbReference type="Pfam" id="PF13649">
    <property type="entry name" value="Methyltransf_25"/>
    <property type="match status" value="1"/>
</dbReference>
<dbReference type="Pfam" id="PF13414">
    <property type="entry name" value="TPR_11"/>
    <property type="match status" value="1"/>
</dbReference>
<dbReference type="Pfam" id="PF02810">
    <property type="entry name" value="SEC-C"/>
    <property type="match status" value="1"/>
</dbReference>
<dbReference type="InterPro" id="IPR011990">
    <property type="entry name" value="TPR-like_helical_dom_sf"/>
</dbReference>
<dbReference type="CDD" id="cd02440">
    <property type="entry name" value="AdoMet_MTases"/>
    <property type="match status" value="1"/>
</dbReference>
<dbReference type="InterPro" id="IPR004027">
    <property type="entry name" value="SEC_C_motif"/>
</dbReference>
<dbReference type="InterPro" id="IPR041698">
    <property type="entry name" value="Methyltransf_25"/>
</dbReference>
<dbReference type="Proteomes" id="UP000646911">
    <property type="component" value="Unassembled WGS sequence"/>
</dbReference>
<dbReference type="PROSITE" id="PS50005">
    <property type="entry name" value="TPR"/>
    <property type="match status" value="5"/>
</dbReference>
<dbReference type="SUPFAM" id="SSF48452">
    <property type="entry name" value="TPR-like"/>
    <property type="match status" value="1"/>
</dbReference>
<dbReference type="InterPro" id="IPR019734">
    <property type="entry name" value="TPR_rpt"/>
</dbReference>
<evidence type="ECO:0000256" key="1">
    <source>
        <dbReference type="PROSITE-ProRule" id="PRU00339"/>
    </source>
</evidence>
<organism evidence="3 4">
    <name type="scientific">Undibacterium umbellatum</name>
    <dbReference type="NCBI Taxonomy" id="2762300"/>
    <lineage>
        <taxon>Bacteria</taxon>
        <taxon>Pseudomonadati</taxon>
        <taxon>Pseudomonadota</taxon>
        <taxon>Betaproteobacteria</taxon>
        <taxon>Burkholderiales</taxon>
        <taxon>Oxalobacteraceae</taxon>
        <taxon>Undibacterium</taxon>
    </lineage>
</organism>
<accession>A0ABR6ZCX6</accession>
<dbReference type="InterPro" id="IPR037919">
    <property type="entry name" value="OGT"/>
</dbReference>
<feature type="domain" description="Methyltransferase" evidence="2">
    <location>
        <begin position="316"/>
        <end position="406"/>
    </location>
</feature>
<feature type="repeat" description="TPR" evidence="1">
    <location>
        <begin position="216"/>
        <end position="249"/>
    </location>
</feature>